<keyword evidence="12" id="KW-0282">Flagellum</keyword>
<comment type="function">
    <text evidence="1 9">Assembles around the rod to form the L-ring and probably protects the motor/basal body from shearing forces during rotation.</text>
</comment>
<organism evidence="12 13">
    <name type="scientific">Ideonella oryzae</name>
    <dbReference type="NCBI Taxonomy" id="2937441"/>
    <lineage>
        <taxon>Bacteria</taxon>
        <taxon>Pseudomonadati</taxon>
        <taxon>Pseudomonadota</taxon>
        <taxon>Betaproteobacteria</taxon>
        <taxon>Burkholderiales</taxon>
        <taxon>Sphaerotilaceae</taxon>
        <taxon>Ideonella</taxon>
    </lineage>
</organism>
<comment type="similarity">
    <text evidence="3 9">Belongs to the FlgH family.</text>
</comment>
<evidence type="ECO:0000256" key="4">
    <source>
        <dbReference type="ARBA" id="ARBA00011439"/>
    </source>
</evidence>
<dbReference type="PRINTS" id="PR01008">
    <property type="entry name" value="FLGLRINGFLGH"/>
</dbReference>
<evidence type="ECO:0000313" key="13">
    <source>
        <dbReference type="Proteomes" id="UP001204851"/>
    </source>
</evidence>
<proteinExistence type="inferred from homology"/>
<evidence type="ECO:0000256" key="9">
    <source>
        <dbReference type="HAMAP-Rule" id="MF_00415"/>
    </source>
</evidence>
<comment type="subcellular location">
    <subcellularLocation>
        <location evidence="9">Cell outer membrane</location>
        <topology evidence="9">Lipid-anchor</topology>
    </subcellularLocation>
    <subcellularLocation>
        <location evidence="9">Bacterial flagellum basal body</location>
    </subcellularLocation>
    <subcellularLocation>
        <location evidence="2">Membrane</location>
    </subcellularLocation>
</comment>
<keyword evidence="13" id="KW-1185">Reference proteome</keyword>
<keyword evidence="9" id="KW-0449">Lipoprotein</keyword>
<keyword evidence="12" id="KW-0969">Cilium</keyword>
<evidence type="ECO:0000313" key="12">
    <source>
        <dbReference type="EMBL" id="MCO5975841.1"/>
    </source>
</evidence>
<evidence type="ECO:0000256" key="7">
    <source>
        <dbReference type="ARBA" id="ARBA00023143"/>
    </source>
</evidence>
<gene>
    <name evidence="9" type="primary">flgH</name>
    <name evidence="12" type="ORF">M0L44_03755</name>
</gene>
<comment type="subunit">
    <text evidence="4 9">The basal body constitutes a major portion of the flagellar organelle and consists of four rings (L,P,S, and M) mounted on a central rod.</text>
</comment>
<keyword evidence="8 9" id="KW-0998">Cell outer membrane</keyword>
<evidence type="ECO:0000256" key="2">
    <source>
        <dbReference type="ARBA" id="ARBA00004370"/>
    </source>
</evidence>
<dbReference type="RefSeq" id="WP_252768273.1">
    <property type="nucleotide sequence ID" value="NZ_JAMXMC010000002.1"/>
</dbReference>
<feature type="signal peptide" evidence="11">
    <location>
        <begin position="1"/>
        <end position="19"/>
    </location>
</feature>
<name>A0ABT1BHZ9_9BURK</name>
<evidence type="ECO:0000256" key="6">
    <source>
        <dbReference type="ARBA" id="ARBA00023136"/>
    </source>
</evidence>
<feature type="region of interest" description="Disordered" evidence="10">
    <location>
        <begin position="88"/>
        <end position="112"/>
    </location>
</feature>
<protein>
    <recommendedName>
        <fullName evidence="9">Flagellar L-ring protein</fullName>
    </recommendedName>
    <alternativeName>
        <fullName evidence="9">Basal body L-ring protein</fullName>
    </alternativeName>
</protein>
<dbReference type="InterPro" id="IPR000527">
    <property type="entry name" value="Flag_Lring"/>
</dbReference>
<evidence type="ECO:0000256" key="11">
    <source>
        <dbReference type="SAM" id="SignalP"/>
    </source>
</evidence>
<evidence type="ECO:0000256" key="10">
    <source>
        <dbReference type="SAM" id="MobiDB-lite"/>
    </source>
</evidence>
<keyword evidence="12" id="KW-0966">Cell projection</keyword>
<comment type="caution">
    <text evidence="12">The sequence shown here is derived from an EMBL/GenBank/DDBJ whole genome shotgun (WGS) entry which is preliminary data.</text>
</comment>
<dbReference type="Proteomes" id="UP001204851">
    <property type="component" value="Unassembled WGS sequence"/>
</dbReference>
<evidence type="ECO:0000256" key="1">
    <source>
        <dbReference type="ARBA" id="ARBA00002591"/>
    </source>
</evidence>
<evidence type="ECO:0000256" key="8">
    <source>
        <dbReference type="ARBA" id="ARBA00023237"/>
    </source>
</evidence>
<accession>A0ABT1BHZ9</accession>
<feature type="chain" id="PRO_5047056170" description="Flagellar L-ring protein" evidence="11">
    <location>
        <begin position="20"/>
        <end position="232"/>
    </location>
</feature>
<dbReference type="PANTHER" id="PTHR34933">
    <property type="entry name" value="FLAGELLAR L-RING PROTEIN"/>
    <property type="match status" value="1"/>
</dbReference>
<keyword evidence="7 9" id="KW-0975">Bacterial flagellum</keyword>
<evidence type="ECO:0000256" key="5">
    <source>
        <dbReference type="ARBA" id="ARBA00022729"/>
    </source>
</evidence>
<dbReference type="HAMAP" id="MF_00415">
    <property type="entry name" value="FlgH"/>
    <property type="match status" value="1"/>
</dbReference>
<evidence type="ECO:0000256" key="3">
    <source>
        <dbReference type="ARBA" id="ARBA00006929"/>
    </source>
</evidence>
<reference evidence="12 13" key="1">
    <citation type="submission" date="2022-06" db="EMBL/GenBank/DDBJ databases">
        <title>Ideonella sp. NS12-5 Genome sequencing and assembly.</title>
        <authorList>
            <person name="Jung Y."/>
        </authorList>
    </citation>
    <scope>NUCLEOTIDE SEQUENCE [LARGE SCALE GENOMIC DNA]</scope>
    <source>
        <strain evidence="12 13">NS12-5</strain>
    </source>
</reference>
<sequence length="232" mass="24238">MIPRRIAIPALLSVLPAMAVLTGCASPVVQAPLYVPPNPQQMLVERTNNGAIYQAAFASGSLFSSARRPINIGDVVKVNIDESVKASRKLTTDTSRQNAVADKGPGSSRSGSKLIDFFGNIDASASGSDSYKGSGATDNNSSFSGQIAATVINVLPNGHLLVAGERRIGLNGGQSALRFSGVIDPQDIKAGNVIASADVVNARFELAGEGDVSDAASRNWLQRLLTNQMSVW</sequence>
<dbReference type="PANTHER" id="PTHR34933:SF3">
    <property type="entry name" value="FLAGELLAR L-RING PROTEIN"/>
    <property type="match status" value="1"/>
</dbReference>
<dbReference type="EMBL" id="JAMXMC010000002">
    <property type="protein sequence ID" value="MCO5975841.1"/>
    <property type="molecule type" value="Genomic_DNA"/>
</dbReference>
<dbReference type="PROSITE" id="PS51257">
    <property type="entry name" value="PROKAR_LIPOPROTEIN"/>
    <property type="match status" value="1"/>
</dbReference>
<keyword evidence="5 9" id="KW-0732">Signal</keyword>
<dbReference type="Pfam" id="PF02107">
    <property type="entry name" value="FlgH"/>
    <property type="match status" value="1"/>
</dbReference>
<keyword evidence="6 9" id="KW-0472">Membrane</keyword>